<dbReference type="Proteomes" id="UP000238034">
    <property type="component" value="Unassembled WGS sequence"/>
</dbReference>
<comment type="similarity">
    <text evidence="1">Belongs to the short-chain dehydrogenases/reductases (SDR) family.</text>
</comment>
<evidence type="ECO:0000313" key="5">
    <source>
        <dbReference type="Proteomes" id="UP000238034"/>
    </source>
</evidence>
<dbReference type="PANTHER" id="PTHR42760:SF132">
    <property type="entry name" value="SHORT-CHAIN DEHYDROGENASE_REDUCTASE FAMILY PROTEIN"/>
    <property type="match status" value="1"/>
</dbReference>
<dbReference type="PROSITE" id="PS00061">
    <property type="entry name" value="ADH_SHORT"/>
    <property type="match status" value="1"/>
</dbReference>
<gene>
    <name evidence="4" type="ORF">B0I27_1055</name>
</gene>
<reference evidence="4 5" key="1">
    <citation type="submission" date="2018-03" db="EMBL/GenBank/DDBJ databases">
        <title>Genomic Encyclopedia of Type Strains, Phase III (KMG-III): the genomes of soil and plant-associated and newly described type strains.</title>
        <authorList>
            <person name="Whitman W."/>
        </authorList>
    </citation>
    <scope>NUCLEOTIDE SEQUENCE [LARGE SCALE GENOMIC DNA]</scope>
    <source>
        <strain evidence="4 5">CGMCC 1.9313</strain>
    </source>
</reference>
<protein>
    <submittedName>
        <fullName evidence="4">Glucose 1-dehydrogenase</fullName>
    </submittedName>
</protein>
<keyword evidence="5" id="KW-1185">Reference proteome</keyword>
<dbReference type="GO" id="GO:0016616">
    <property type="term" value="F:oxidoreductase activity, acting on the CH-OH group of donors, NAD or NADP as acceptor"/>
    <property type="evidence" value="ECO:0007669"/>
    <property type="project" value="TreeGrafter"/>
</dbReference>
<dbReference type="AlphaFoldDB" id="A0A2T0U3P2"/>
<dbReference type="CDD" id="cd05358">
    <property type="entry name" value="GlcDH_SDR_c"/>
    <property type="match status" value="1"/>
</dbReference>
<proteinExistence type="inferred from homology"/>
<dbReference type="Gene3D" id="3.40.50.720">
    <property type="entry name" value="NAD(P)-binding Rossmann-like Domain"/>
    <property type="match status" value="1"/>
</dbReference>
<accession>A0A2T0U3P2</accession>
<dbReference type="InterPro" id="IPR036291">
    <property type="entry name" value="NAD(P)-bd_dom_sf"/>
</dbReference>
<dbReference type="PANTHER" id="PTHR42760">
    <property type="entry name" value="SHORT-CHAIN DEHYDROGENASES/REDUCTASES FAMILY MEMBER"/>
    <property type="match status" value="1"/>
</dbReference>
<evidence type="ECO:0000259" key="3">
    <source>
        <dbReference type="SMART" id="SM00822"/>
    </source>
</evidence>
<name>A0A2T0U3P2_9SPHI</name>
<comment type="caution">
    <text evidence="4">The sequence shown here is derived from an EMBL/GenBank/DDBJ whole genome shotgun (WGS) entry which is preliminary data.</text>
</comment>
<evidence type="ECO:0000256" key="1">
    <source>
        <dbReference type="ARBA" id="ARBA00006484"/>
    </source>
</evidence>
<evidence type="ECO:0000256" key="2">
    <source>
        <dbReference type="ARBA" id="ARBA00023002"/>
    </source>
</evidence>
<dbReference type="SUPFAM" id="SSF51735">
    <property type="entry name" value="NAD(P)-binding Rossmann-fold domains"/>
    <property type="match status" value="1"/>
</dbReference>
<evidence type="ECO:0000313" key="4">
    <source>
        <dbReference type="EMBL" id="PRY52539.1"/>
    </source>
</evidence>
<dbReference type="Pfam" id="PF13561">
    <property type="entry name" value="adh_short_C2"/>
    <property type="match status" value="1"/>
</dbReference>
<dbReference type="EMBL" id="PVTH01000005">
    <property type="protein sequence ID" value="PRY52539.1"/>
    <property type="molecule type" value="Genomic_DNA"/>
</dbReference>
<dbReference type="PRINTS" id="PR00080">
    <property type="entry name" value="SDRFAMILY"/>
</dbReference>
<dbReference type="NCBIfam" id="NF005559">
    <property type="entry name" value="PRK07231.1"/>
    <property type="match status" value="1"/>
</dbReference>
<dbReference type="InterPro" id="IPR057326">
    <property type="entry name" value="KR_dom"/>
</dbReference>
<dbReference type="NCBIfam" id="NF009466">
    <property type="entry name" value="PRK12826.1-2"/>
    <property type="match status" value="1"/>
</dbReference>
<feature type="domain" description="Ketoreductase" evidence="3">
    <location>
        <begin position="34"/>
        <end position="236"/>
    </location>
</feature>
<dbReference type="PRINTS" id="PR00081">
    <property type="entry name" value="GDHRDH"/>
</dbReference>
<sequence>MNSGNEYANEHSALASVYSPNQRSRIMKNNLQKKTILVTGASSGIGQGIAIRFGQQGANVVVNYHSDEEGAKSTLDKINAAGGDGFIYQADVSSEEEVKGMYEEAVKKYGSIDVLINNAGIQKDSSFSEMTLDEWNGVIKTNLTGQFLCAREAIRLFVQKPDVGNEAKAKGNIIFISSVHDIIPWAGHVNYASSKGGISMLMKSLALEVAQKKIRVNCISPGAIATDINDDVWKDEQKKAELLKLIPYKRIGQPEDIAKTAVWLASDESDYITGTTIYVDGGMTLYPGFLENG</sequence>
<dbReference type="SMART" id="SM00822">
    <property type="entry name" value="PKS_KR"/>
    <property type="match status" value="1"/>
</dbReference>
<dbReference type="InterPro" id="IPR020904">
    <property type="entry name" value="Sc_DH/Rdtase_CS"/>
</dbReference>
<dbReference type="InterPro" id="IPR002347">
    <property type="entry name" value="SDR_fam"/>
</dbReference>
<organism evidence="4 5">
    <name type="scientific">Arcticibacter pallidicorallinus</name>
    <dbReference type="NCBI Taxonomy" id="1259464"/>
    <lineage>
        <taxon>Bacteria</taxon>
        <taxon>Pseudomonadati</taxon>
        <taxon>Bacteroidota</taxon>
        <taxon>Sphingobacteriia</taxon>
        <taxon>Sphingobacteriales</taxon>
        <taxon>Sphingobacteriaceae</taxon>
        <taxon>Arcticibacter</taxon>
    </lineage>
</organism>
<keyword evidence="2" id="KW-0560">Oxidoreductase</keyword>
<dbReference type="FunFam" id="3.40.50.720:FF:000173">
    <property type="entry name" value="3-oxoacyl-[acyl-carrier protein] reductase"/>
    <property type="match status" value="1"/>
</dbReference>